<dbReference type="GO" id="GO:0003676">
    <property type="term" value="F:nucleic acid binding"/>
    <property type="evidence" value="ECO:0007669"/>
    <property type="project" value="InterPro"/>
</dbReference>
<dbReference type="Proteomes" id="UP000234579">
    <property type="component" value="Unassembled WGS sequence"/>
</dbReference>
<dbReference type="InterPro" id="IPR002711">
    <property type="entry name" value="HNH"/>
</dbReference>
<dbReference type="GO" id="GO:0008270">
    <property type="term" value="F:zinc ion binding"/>
    <property type="evidence" value="ECO:0007669"/>
    <property type="project" value="InterPro"/>
</dbReference>
<reference evidence="3" key="1">
    <citation type="submission" date="2017-12" db="EMBL/GenBank/DDBJ databases">
        <authorList>
            <person name="Christensen H."/>
        </authorList>
    </citation>
    <scope>NUCLEOTIDE SEQUENCE [LARGE SCALE GENOMIC DNA]</scope>
    <source>
        <strain evidence="3">268A</strain>
    </source>
</reference>
<dbReference type="GO" id="GO:0004519">
    <property type="term" value="F:endonuclease activity"/>
    <property type="evidence" value="ECO:0007669"/>
    <property type="project" value="UniProtKB-KW"/>
</dbReference>
<evidence type="ECO:0000313" key="2">
    <source>
        <dbReference type="EMBL" id="PLA76615.1"/>
    </source>
</evidence>
<comment type="caution">
    <text evidence="2">The sequence shown here is derived from an EMBL/GenBank/DDBJ whole genome shotgun (WGS) entry which is preliminary data.</text>
</comment>
<keyword evidence="2" id="KW-0540">Nuclease</keyword>
<dbReference type="CDD" id="cd00085">
    <property type="entry name" value="HNHc"/>
    <property type="match status" value="1"/>
</dbReference>
<organism evidence="2 3">
    <name type="scientific">Ligilactobacillus agilis</name>
    <dbReference type="NCBI Taxonomy" id="1601"/>
    <lineage>
        <taxon>Bacteria</taxon>
        <taxon>Bacillati</taxon>
        <taxon>Bacillota</taxon>
        <taxon>Bacilli</taxon>
        <taxon>Lactobacillales</taxon>
        <taxon>Lactobacillaceae</taxon>
        <taxon>Ligilactobacillus</taxon>
    </lineage>
</organism>
<evidence type="ECO:0000313" key="3">
    <source>
        <dbReference type="Proteomes" id="UP000234579"/>
    </source>
</evidence>
<dbReference type="RefSeq" id="WP_101811757.1">
    <property type="nucleotide sequence ID" value="NZ_PKGI01000026.1"/>
</dbReference>
<accession>A0A2I2AB74</accession>
<dbReference type="Gene3D" id="1.10.30.50">
    <property type="match status" value="1"/>
</dbReference>
<name>A0A2I2AB74_9LACO</name>
<dbReference type="SMART" id="SM00507">
    <property type="entry name" value="HNHc"/>
    <property type="match status" value="1"/>
</dbReference>
<evidence type="ECO:0000259" key="1">
    <source>
        <dbReference type="SMART" id="SM00507"/>
    </source>
</evidence>
<keyword evidence="2" id="KW-0378">Hydrolase</keyword>
<dbReference type="Pfam" id="PF01844">
    <property type="entry name" value="HNH"/>
    <property type="match status" value="1"/>
</dbReference>
<dbReference type="EMBL" id="PKGI01000026">
    <property type="protein sequence ID" value="PLA76615.1"/>
    <property type="molecule type" value="Genomic_DNA"/>
</dbReference>
<sequence>MLMKLCNYPGCNNLIPKNDKYCREHYIKPTRKTYDNDKFYKTTAWRKLQRYHMAKQPYCVECLKQGIVRRGEIVDHIKEISDGGEKLADSNLQTLCRACHNRKTALERRRRALDRS</sequence>
<keyword evidence="2" id="KW-0255">Endonuclease</keyword>
<dbReference type="AlphaFoldDB" id="A0A2I2AB74"/>
<feature type="domain" description="HNH nuclease" evidence="1">
    <location>
        <begin position="47"/>
        <end position="101"/>
    </location>
</feature>
<protein>
    <submittedName>
        <fullName evidence="2">Endonuclease</fullName>
    </submittedName>
</protein>
<proteinExistence type="predicted"/>
<gene>
    <name evidence="2" type="ORF">CYR79_05425</name>
</gene>
<dbReference type="InterPro" id="IPR003615">
    <property type="entry name" value="HNH_nuc"/>
</dbReference>